<keyword evidence="2" id="KW-1185">Reference proteome</keyword>
<comment type="caution">
    <text evidence="1">The sequence shown here is derived from an EMBL/GenBank/DDBJ whole genome shotgun (WGS) entry which is preliminary data.</text>
</comment>
<dbReference type="InterPro" id="IPR029056">
    <property type="entry name" value="Ribokinase-like"/>
</dbReference>
<evidence type="ECO:0000313" key="2">
    <source>
        <dbReference type="Proteomes" id="UP001138997"/>
    </source>
</evidence>
<dbReference type="EMBL" id="JAJOMB010000030">
    <property type="protein sequence ID" value="MCD5316489.1"/>
    <property type="molecule type" value="Genomic_DNA"/>
</dbReference>
<sequence length="226" mass="23499">MGRSYQVVVVGQRAGQAAAAATFLGGPGVALVGCVGSEQLKTSLVTELGHLQVDVSRLRKSLSPGDALRPDDVCGDEVANADVLLVGLDVPPETARAAMYYARGKVVLDPTPADGQEFQPERVEALAPFVHVMVPDAMTVAAMDESNPLDAEIYQQAGDLAERLRVNVVVPPGPAEEAGDCFRGVLALLLAEKTPLPEAVRIAVRAASVATLTGKLPARNATAPTV</sequence>
<gene>
    <name evidence="1" type="ORF">LR394_36890</name>
</gene>
<evidence type="ECO:0000313" key="1">
    <source>
        <dbReference type="EMBL" id="MCD5316489.1"/>
    </source>
</evidence>
<dbReference type="AlphaFoldDB" id="A0A9X1NMZ0"/>
<reference evidence="1" key="1">
    <citation type="submission" date="2021-11" db="EMBL/GenBank/DDBJ databases">
        <title>Streptomyces corallinus and Kineosporia corallina sp. nov., two new coral-derived marine actinobacteria.</title>
        <authorList>
            <person name="Buangrab K."/>
            <person name="Sutthacheep M."/>
            <person name="Yeemin T."/>
            <person name="Harunari E."/>
            <person name="Igarashi Y."/>
            <person name="Sripreechasak P."/>
            <person name="Kanchanasin P."/>
            <person name="Tanasupawat S."/>
            <person name="Phongsopitanun W."/>
        </authorList>
    </citation>
    <scope>NUCLEOTIDE SEQUENCE</scope>
    <source>
        <strain evidence="1">JCM 31032</strain>
    </source>
</reference>
<dbReference type="RefSeq" id="WP_231449340.1">
    <property type="nucleotide sequence ID" value="NZ_JAJOMB010000030.1"/>
</dbReference>
<protein>
    <submittedName>
        <fullName evidence="1">Uncharacterized protein</fullName>
    </submittedName>
</protein>
<accession>A0A9X1NMZ0</accession>
<dbReference type="Gene3D" id="3.40.1190.20">
    <property type="match status" value="2"/>
</dbReference>
<name>A0A9X1NMZ0_9ACTN</name>
<organism evidence="1 2">
    <name type="scientific">Kineosporia babensis</name>
    <dbReference type="NCBI Taxonomy" id="499548"/>
    <lineage>
        <taxon>Bacteria</taxon>
        <taxon>Bacillati</taxon>
        <taxon>Actinomycetota</taxon>
        <taxon>Actinomycetes</taxon>
        <taxon>Kineosporiales</taxon>
        <taxon>Kineosporiaceae</taxon>
        <taxon>Kineosporia</taxon>
    </lineage>
</organism>
<proteinExistence type="predicted"/>
<dbReference type="SUPFAM" id="SSF53613">
    <property type="entry name" value="Ribokinase-like"/>
    <property type="match status" value="1"/>
</dbReference>
<dbReference type="Proteomes" id="UP001138997">
    <property type="component" value="Unassembled WGS sequence"/>
</dbReference>
<dbReference type="PROSITE" id="PS51257">
    <property type="entry name" value="PROKAR_LIPOPROTEIN"/>
    <property type="match status" value="1"/>
</dbReference>